<dbReference type="Gene3D" id="2.40.128.680">
    <property type="match status" value="1"/>
</dbReference>
<reference evidence="1 2" key="1">
    <citation type="journal article" date="2021" name="bioRxiv">
        <title>The Gossypium anomalum genome as a resource for cotton improvement and evolutionary analysis of hybrid incompatibility.</title>
        <authorList>
            <person name="Grover C.E."/>
            <person name="Yuan D."/>
            <person name="Arick M.A."/>
            <person name="Miller E.R."/>
            <person name="Hu G."/>
            <person name="Peterson D.G."/>
            <person name="Wendel J.F."/>
            <person name="Udall J.A."/>
        </authorList>
    </citation>
    <scope>NUCLEOTIDE SEQUENCE [LARGE SCALE GENOMIC DNA]</scope>
    <source>
        <strain evidence="1">JFW-Udall</strain>
        <tissue evidence="1">Leaf</tissue>
    </source>
</reference>
<dbReference type="Pfam" id="PF08615">
    <property type="entry name" value="RNase_H2_suC"/>
    <property type="match status" value="1"/>
</dbReference>
<dbReference type="PANTHER" id="PTHR47204:SF1">
    <property type="entry name" value="RIBONUCLEASE H2 SUBUNIT C"/>
    <property type="match status" value="1"/>
</dbReference>
<dbReference type="GO" id="GO:0006401">
    <property type="term" value="P:RNA catabolic process"/>
    <property type="evidence" value="ECO:0007669"/>
    <property type="project" value="InterPro"/>
</dbReference>
<accession>A0A8J5YTV0</accession>
<evidence type="ECO:0000313" key="1">
    <source>
        <dbReference type="EMBL" id="KAG8492644.1"/>
    </source>
</evidence>
<proteinExistence type="predicted"/>
<name>A0A8J5YTV0_9ROSI</name>
<protein>
    <submittedName>
        <fullName evidence="1">Uncharacterized protein</fullName>
    </submittedName>
</protein>
<dbReference type="AlphaFoldDB" id="A0A8J5YTV0"/>
<dbReference type="EMBL" id="JAHUZN010000005">
    <property type="protein sequence ID" value="KAG8492644.1"/>
    <property type="molecule type" value="Genomic_DNA"/>
</dbReference>
<sequence length="185" mass="20710">MEEEKGTTGSINLSLNGKEEKINLSGQVHHLPCCIKFNGHCTVSQYFKPKLKGMEIDGLAVEEAHFRGRKLQGTTISLPNGYAGFVLAKNNSGKRKACDVSEGNSNDWEMKAQFDKLTYWNHDAPPSKDDPFLRSFHWFTVAEAVSFSIICCLKNFFPPYFEIPLLQLHKQVKAEDLATIDAALA</sequence>
<evidence type="ECO:0000313" key="2">
    <source>
        <dbReference type="Proteomes" id="UP000701853"/>
    </source>
</evidence>
<dbReference type="PANTHER" id="PTHR47204">
    <property type="entry name" value="OS02G0168900 PROTEIN"/>
    <property type="match status" value="1"/>
</dbReference>
<organism evidence="1 2">
    <name type="scientific">Gossypium anomalum</name>
    <dbReference type="NCBI Taxonomy" id="47600"/>
    <lineage>
        <taxon>Eukaryota</taxon>
        <taxon>Viridiplantae</taxon>
        <taxon>Streptophyta</taxon>
        <taxon>Embryophyta</taxon>
        <taxon>Tracheophyta</taxon>
        <taxon>Spermatophyta</taxon>
        <taxon>Magnoliopsida</taxon>
        <taxon>eudicotyledons</taxon>
        <taxon>Gunneridae</taxon>
        <taxon>Pentapetalae</taxon>
        <taxon>rosids</taxon>
        <taxon>malvids</taxon>
        <taxon>Malvales</taxon>
        <taxon>Malvaceae</taxon>
        <taxon>Malvoideae</taxon>
        <taxon>Gossypium</taxon>
    </lineage>
</organism>
<gene>
    <name evidence="1" type="ORF">CXB51_010110</name>
</gene>
<comment type="caution">
    <text evidence="1">The sequence shown here is derived from an EMBL/GenBank/DDBJ whole genome shotgun (WGS) entry which is preliminary data.</text>
</comment>
<dbReference type="CDD" id="cd09271">
    <property type="entry name" value="RNase_H2-C"/>
    <property type="match status" value="1"/>
</dbReference>
<dbReference type="GO" id="GO:0032299">
    <property type="term" value="C:ribonuclease H2 complex"/>
    <property type="evidence" value="ECO:0007669"/>
    <property type="project" value="InterPro"/>
</dbReference>
<keyword evidence="2" id="KW-1185">Reference proteome</keyword>
<dbReference type="Proteomes" id="UP000701853">
    <property type="component" value="Chromosome 5"/>
</dbReference>
<dbReference type="InterPro" id="IPR013924">
    <property type="entry name" value="RNase_H2_suC"/>
</dbReference>
<dbReference type="OrthoDB" id="6222486at2759"/>